<proteinExistence type="predicted"/>
<comment type="caution">
    <text evidence="2">The sequence shown here is derived from an EMBL/GenBank/DDBJ whole genome shotgun (WGS) entry which is preliminary data.</text>
</comment>
<protein>
    <submittedName>
        <fullName evidence="2">Serine/threonine protein kinase</fullName>
    </submittedName>
</protein>
<dbReference type="Proteomes" id="UP000294796">
    <property type="component" value="Unassembled WGS sequence"/>
</dbReference>
<keyword evidence="2" id="KW-0723">Serine/threonine-protein kinase</keyword>
<feature type="transmembrane region" description="Helical" evidence="1">
    <location>
        <begin position="163"/>
        <end position="185"/>
    </location>
</feature>
<gene>
    <name evidence="2" type="ORF">E2F46_07700</name>
</gene>
<dbReference type="EMBL" id="SMTF01000004">
    <property type="protein sequence ID" value="TDK25043.1"/>
    <property type="molecule type" value="Genomic_DNA"/>
</dbReference>
<evidence type="ECO:0000313" key="2">
    <source>
        <dbReference type="EMBL" id="TDK25043.1"/>
    </source>
</evidence>
<keyword evidence="1" id="KW-0472">Membrane</keyword>
<keyword evidence="3" id="KW-1185">Reference proteome</keyword>
<name>A0A4R5TVC7_9GAMM</name>
<feature type="transmembrane region" description="Helical" evidence="1">
    <location>
        <begin position="79"/>
        <end position="106"/>
    </location>
</feature>
<feature type="transmembrane region" description="Helical" evidence="1">
    <location>
        <begin position="47"/>
        <end position="67"/>
    </location>
</feature>
<dbReference type="OrthoDB" id="5954304at2"/>
<keyword evidence="2" id="KW-0418">Kinase</keyword>
<evidence type="ECO:0000256" key="1">
    <source>
        <dbReference type="SAM" id="Phobius"/>
    </source>
</evidence>
<dbReference type="RefSeq" id="WP_133321495.1">
    <property type="nucleotide sequence ID" value="NZ_SMTF01000004.1"/>
</dbReference>
<dbReference type="AlphaFoldDB" id="A0A4R5TVC7"/>
<keyword evidence="1" id="KW-1133">Transmembrane helix</keyword>
<dbReference type="GO" id="GO:0004674">
    <property type="term" value="F:protein serine/threonine kinase activity"/>
    <property type="evidence" value="ECO:0007669"/>
    <property type="project" value="UniProtKB-KW"/>
</dbReference>
<sequence>MDTTMELDELKRAWQSLGRQLERHDAIQLQLLRDSKLDKARRSLRPLLWGQCLQLLLGVGLIALGVACWTRSTDMPALLATGIVVHAFGVAHVALAGIVMGLAGSIDYGAPVLDIHKRTALLMRLQAINGHVCGAPWWVMWVVVVVAFAGLGDGIDPTASVPAWISISLAVGVAGLLATWGWSLWSWRTRRRAMPGADTADRADGCDGIRRSQRHLEELARFERE</sequence>
<reference evidence="2 3" key="1">
    <citation type="submission" date="2019-03" db="EMBL/GenBank/DDBJ databases">
        <title>Luteimonas zhaokaii sp.nov., isolated from the rectal contents of Plateau pika in Yushu, Qinghai Province, China.</title>
        <authorList>
            <person name="Zhang G."/>
        </authorList>
    </citation>
    <scope>NUCLEOTIDE SEQUENCE [LARGE SCALE GENOMIC DNA]</scope>
    <source>
        <strain evidence="2 3">B9</strain>
    </source>
</reference>
<feature type="transmembrane region" description="Helical" evidence="1">
    <location>
        <begin position="127"/>
        <end position="151"/>
    </location>
</feature>
<organism evidence="2 3">
    <name type="scientific">Luteimonas aestuarii</name>
    <dbReference type="NCBI Taxonomy" id="453837"/>
    <lineage>
        <taxon>Bacteria</taxon>
        <taxon>Pseudomonadati</taxon>
        <taxon>Pseudomonadota</taxon>
        <taxon>Gammaproteobacteria</taxon>
        <taxon>Lysobacterales</taxon>
        <taxon>Lysobacteraceae</taxon>
        <taxon>Luteimonas</taxon>
    </lineage>
</organism>
<keyword evidence="1" id="KW-0812">Transmembrane</keyword>
<evidence type="ECO:0000313" key="3">
    <source>
        <dbReference type="Proteomes" id="UP000294796"/>
    </source>
</evidence>
<keyword evidence="2" id="KW-0808">Transferase</keyword>
<accession>A0A4R5TVC7</accession>